<gene>
    <name evidence="2" type="ORF">BYL167_LOCUS72969</name>
    <name evidence="3" type="ORF">GIL414_LOCUS84018</name>
</gene>
<proteinExistence type="predicted"/>
<sequence length="190" mass="21899">QDHHQKEPLFDFKPKWFETSVEYGEFMAMITPLLLDTSSLTNIKQQELNNDHTKYDSTSIPLLQTMSAQLHELELPISLDKRYLLKQAPLFVPPHEYVVFPVRMVPYDAQQTMFQQTPSSVNNTTVGSFVNISSTQQPPSVVSLANQHRRNYYSSDSHTHDMNTNSNGNPVMEWDGRSDDPSRSHVRQFD</sequence>
<evidence type="ECO:0000256" key="1">
    <source>
        <dbReference type="SAM" id="MobiDB-lite"/>
    </source>
</evidence>
<feature type="non-terminal residue" evidence="2">
    <location>
        <position position="190"/>
    </location>
</feature>
<organism evidence="2 4">
    <name type="scientific">Rotaria magnacalcarata</name>
    <dbReference type="NCBI Taxonomy" id="392030"/>
    <lineage>
        <taxon>Eukaryota</taxon>
        <taxon>Metazoa</taxon>
        <taxon>Spiralia</taxon>
        <taxon>Gnathifera</taxon>
        <taxon>Rotifera</taxon>
        <taxon>Eurotatoria</taxon>
        <taxon>Bdelloidea</taxon>
        <taxon>Philodinida</taxon>
        <taxon>Philodinidae</taxon>
        <taxon>Rotaria</taxon>
    </lineage>
</organism>
<name>A0A8S3G8B8_9BILA</name>
<feature type="region of interest" description="Disordered" evidence="1">
    <location>
        <begin position="153"/>
        <end position="190"/>
    </location>
</feature>
<feature type="compositionally biased region" description="Basic and acidic residues" evidence="1">
    <location>
        <begin position="174"/>
        <end position="190"/>
    </location>
</feature>
<dbReference type="EMBL" id="CAJOBJ010364932">
    <property type="protein sequence ID" value="CAF5220456.1"/>
    <property type="molecule type" value="Genomic_DNA"/>
</dbReference>
<feature type="non-terminal residue" evidence="2">
    <location>
        <position position="1"/>
    </location>
</feature>
<feature type="compositionally biased region" description="Polar residues" evidence="1">
    <location>
        <begin position="153"/>
        <end position="169"/>
    </location>
</feature>
<protein>
    <submittedName>
        <fullName evidence="2">Uncharacterized protein</fullName>
    </submittedName>
</protein>
<reference evidence="2" key="1">
    <citation type="submission" date="2021-02" db="EMBL/GenBank/DDBJ databases">
        <authorList>
            <person name="Nowell W R."/>
        </authorList>
    </citation>
    <scope>NUCLEOTIDE SEQUENCE</scope>
</reference>
<dbReference type="Proteomes" id="UP000681967">
    <property type="component" value="Unassembled WGS sequence"/>
</dbReference>
<comment type="caution">
    <text evidence="2">The sequence shown here is derived from an EMBL/GenBank/DDBJ whole genome shotgun (WGS) entry which is preliminary data.</text>
</comment>
<accession>A0A8S3G8B8</accession>
<dbReference type="Proteomes" id="UP000681720">
    <property type="component" value="Unassembled WGS sequence"/>
</dbReference>
<evidence type="ECO:0000313" key="2">
    <source>
        <dbReference type="EMBL" id="CAF5154094.1"/>
    </source>
</evidence>
<evidence type="ECO:0000313" key="4">
    <source>
        <dbReference type="Proteomes" id="UP000681967"/>
    </source>
</evidence>
<dbReference type="EMBL" id="CAJOBH010259965">
    <property type="protein sequence ID" value="CAF5154094.1"/>
    <property type="molecule type" value="Genomic_DNA"/>
</dbReference>
<evidence type="ECO:0000313" key="3">
    <source>
        <dbReference type="EMBL" id="CAF5220456.1"/>
    </source>
</evidence>
<dbReference type="AlphaFoldDB" id="A0A8S3G8B8"/>